<evidence type="ECO:0000256" key="13">
    <source>
        <dbReference type="SAM" id="MobiDB-lite"/>
    </source>
</evidence>
<dbReference type="SUPFAM" id="SSF52156">
    <property type="entry name" value="Initiation factor IF2/eIF5b, domain 3"/>
    <property type="match status" value="1"/>
</dbReference>
<dbReference type="InterPro" id="IPR044145">
    <property type="entry name" value="IF2_II"/>
</dbReference>
<dbReference type="FunFam" id="3.40.50.300:FF:000019">
    <property type="entry name" value="Translation initiation factor IF-2"/>
    <property type="match status" value="1"/>
</dbReference>
<evidence type="ECO:0000256" key="8">
    <source>
        <dbReference type="ARBA" id="ARBA00023134"/>
    </source>
</evidence>
<dbReference type="RefSeq" id="WP_023940341.1">
    <property type="nucleotide sequence ID" value="NZ_JQJB01000013.1"/>
</dbReference>
<dbReference type="HAMAP" id="MF_00100_B">
    <property type="entry name" value="IF_2_B"/>
    <property type="match status" value="1"/>
</dbReference>
<dbReference type="OrthoDB" id="9811804at2"/>
<dbReference type="InterPro" id="IPR009000">
    <property type="entry name" value="Transl_B-barrel_sf"/>
</dbReference>
<feature type="binding site" evidence="10">
    <location>
        <begin position="529"/>
        <end position="536"/>
    </location>
    <ligand>
        <name>GTP</name>
        <dbReference type="ChEBI" id="CHEBI:37565"/>
    </ligand>
</feature>
<feature type="compositionally biased region" description="Basic and acidic residues" evidence="13">
    <location>
        <begin position="272"/>
        <end position="282"/>
    </location>
</feature>
<evidence type="ECO:0000256" key="1">
    <source>
        <dbReference type="ARBA" id="ARBA00004496"/>
    </source>
</evidence>
<dbReference type="FunFam" id="3.40.50.10050:FF:000001">
    <property type="entry name" value="Translation initiation factor IF-2"/>
    <property type="match status" value="1"/>
</dbReference>
<dbReference type="NCBIfam" id="TIGR00231">
    <property type="entry name" value="small_GTP"/>
    <property type="match status" value="1"/>
</dbReference>
<dbReference type="Pfam" id="PF11987">
    <property type="entry name" value="IF-2"/>
    <property type="match status" value="1"/>
</dbReference>
<evidence type="ECO:0000259" key="14">
    <source>
        <dbReference type="PROSITE" id="PS51722"/>
    </source>
</evidence>
<dbReference type="InterPro" id="IPR036925">
    <property type="entry name" value="TIF_IF2_dom3_sf"/>
</dbReference>
<dbReference type="eggNOG" id="COG0532">
    <property type="taxonomic scope" value="Bacteria"/>
</dbReference>
<dbReference type="AlphaFoldDB" id="A0A0A2FCM8"/>
<feature type="compositionally biased region" description="Basic and acidic residues" evidence="13">
    <location>
        <begin position="214"/>
        <end position="250"/>
    </location>
</feature>
<accession>A0A0A2FCM8</accession>
<dbReference type="Gene3D" id="3.40.50.300">
    <property type="entry name" value="P-loop containing nucleotide triphosphate hydrolases"/>
    <property type="match status" value="1"/>
</dbReference>
<dbReference type="KEGG" id="pcre:NCTC12858_01453"/>
<dbReference type="GO" id="GO:0003924">
    <property type="term" value="F:GTPase activity"/>
    <property type="evidence" value="ECO:0007669"/>
    <property type="project" value="UniProtKB-UniRule"/>
</dbReference>
<dbReference type="InterPro" id="IPR027417">
    <property type="entry name" value="P-loop_NTPase"/>
</dbReference>
<dbReference type="Gene3D" id="2.40.30.10">
    <property type="entry name" value="Translation factors"/>
    <property type="match status" value="2"/>
</dbReference>
<dbReference type="CDD" id="cd03702">
    <property type="entry name" value="IF2_mtIF2_II"/>
    <property type="match status" value="1"/>
</dbReference>
<comment type="subcellular location">
    <subcellularLocation>
        <location evidence="1 10 12">Cytoplasm</location>
    </subcellularLocation>
</comment>
<dbReference type="InterPro" id="IPR000795">
    <property type="entry name" value="T_Tr_GTP-bd_dom"/>
</dbReference>
<feature type="domain" description="Tr-type G" evidence="14">
    <location>
        <begin position="520"/>
        <end position="694"/>
    </location>
</feature>
<evidence type="ECO:0000256" key="5">
    <source>
        <dbReference type="ARBA" id="ARBA00022540"/>
    </source>
</evidence>
<evidence type="ECO:0000256" key="2">
    <source>
        <dbReference type="ARBA" id="ARBA00007733"/>
    </source>
</evidence>
<dbReference type="InterPro" id="IPR015760">
    <property type="entry name" value="TIF_IF2"/>
</dbReference>
<evidence type="ECO:0000256" key="7">
    <source>
        <dbReference type="ARBA" id="ARBA00022917"/>
    </source>
</evidence>
<dbReference type="InterPro" id="IPR000178">
    <property type="entry name" value="TF_IF2_bacterial-like"/>
</dbReference>
<dbReference type="GO" id="GO:0005737">
    <property type="term" value="C:cytoplasm"/>
    <property type="evidence" value="ECO:0007669"/>
    <property type="project" value="UniProtKB-SubCell"/>
</dbReference>
<evidence type="ECO:0000256" key="10">
    <source>
        <dbReference type="HAMAP-Rule" id="MF_00100"/>
    </source>
</evidence>
<keyword evidence="7 10" id="KW-0648">Protein biosynthesis</keyword>
<organism evidence="15 16">
    <name type="scientific">Porphyromonas crevioricanis</name>
    <dbReference type="NCBI Taxonomy" id="393921"/>
    <lineage>
        <taxon>Bacteria</taxon>
        <taxon>Pseudomonadati</taxon>
        <taxon>Bacteroidota</taxon>
        <taxon>Bacteroidia</taxon>
        <taxon>Bacteroidales</taxon>
        <taxon>Porphyromonadaceae</taxon>
        <taxon>Porphyromonas</taxon>
    </lineage>
</organism>
<feature type="binding site" evidence="10">
    <location>
        <begin position="576"/>
        <end position="580"/>
    </location>
    <ligand>
        <name>GTP</name>
        <dbReference type="ChEBI" id="CHEBI:37565"/>
    </ligand>
</feature>
<evidence type="ECO:0000256" key="3">
    <source>
        <dbReference type="ARBA" id="ARBA00020675"/>
    </source>
</evidence>
<dbReference type="InterPro" id="IPR004161">
    <property type="entry name" value="EFTu-like_2"/>
</dbReference>
<dbReference type="InterPro" id="IPR005225">
    <property type="entry name" value="Small_GTP-bd"/>
</dbReference>
<comment type="similarity">
    <text evidence="2 10 11">Belongs to the TRAFAC class translation factor GTPase superfamily. Classic translation factor GTPase family. IF-2 subfamily.</text>
</comment>
<dbReference type="Pfam" id="PF22042">
    <property type="entry name" value="EF-G_D2"/>
    <property type="match status" value="1"/>
</dbReference>
<dbReference type="CDD" id="cd03692">
    <property type="entry name" value="mtIF2_IVc"/>
    <property type="match status" value="1"/>
</dbReference>
<comment type="function">
    <text evidence="9 10 11">One of the essential components for the initiation of protein synthesis. Protects formylmethionyl-tRNA from spontaneous hydrolysis and promotes its binding to the 30S ribosomal subunits. Also involved in the hydrolysis of GTP during the formation of the 70S ribosomal complex.</text>
</comment>
<dbReference type="PROSITE" id="PS51722">
    <property type="entry name" value="G_TR_2"/>
    <property type="match status" value="1"/>
</dbReference>
<feature type="compositionally biased region" description="Basic and acidic residues" evidence="13">
    <location>
        <begin position="188"/>
        <end position="198"/>
    </location>
</feature>
<dbReference type="NCBIfam" id="TIGR00487">
    <property type="entry name" value="IF-2"/>
    <property type="match status" value="1"/>
</dbReference>
<dbReference type="Proteomes" id="UP000249300">
    <property type="component" value="Chromosome 1"/>
</dbReference>
<dbReference type="PANTHER" id="PTHR43381">
    <property type="entry name" value="TRANSLATION INITIATION FACTOR IF-2-RELATED"/>
    <property type="match status" value="1"/>
</dbReference>
<dbReference type="Pfam" id="PF00009">
    <property type="entry name" value="GTP_EFTU"/>
    <property type="match status" value="1"/>
</dbReference>
<comment type="caution">
    <text evidence="10">Lacks conserved residue(s) required for the propagation of feature annotation.</text>
</comment>
<evidence type="ECO:0000313" key="16">
    <source>
        <dbReference type="Proteomes" id="UP000249300"/>
    </source>
</evidence>
<keyword evidence="8 10" id="KW-0342">GTP-binding</keyword>
<dbReference type="Pfam" id="PF03144">
    <property type="entry name" value="GTP_EFTU_D2"/>
    <property type="match status" value="1"/>
</dbReference>
<keyword evidence="5 10" id="KW-0396">Initiation factor</keyword>
<feature type="region of interest" description="Disordered" evidence="13">
    <location>
        <begin position="67"/>
        <end position="164"/>
    </location>
</feature>
<evidence type="ECO:0000256" key="4">
    <source>
        <dbReference type="ARBA" id="ARBA00022490"/>
    </source>
</evidence>
<evidence type="ECO:0000256" key="9">
    <source>
        <dbReference type="ARBA" id="ARBA00025162"/>
    </source>
</evidence>
<feature type="compositionally biased region" description="Basic and acidic residues" evidence="13">
    <location>
        <begin position="338"/>
        <end position="369"/>
    </location>
</feature>
<evidence type="ECO:0000256" key="11">
    <source>
        <dbReference type="RuleBase" id="RU000644"/>
    </source>
</evidence>
<protein>
    <recommendedName>
        <fullName evidence="3 10">Translation initiation factor IF-2</fullName>
    </recommendedName>
</protein>
<reference evidence="15 16" key="1">
    <citation type="submission" date="2018-06" db="EMBL/GenBank/DDBJ databases">
        <authorList>
            <consortium name="Pathogen Informatics"/>
            <person name="Doyle S."/>
        </authorList>
    </citation>
    <scope>NUCLEOTIDE SEQUENCE [LARGE SCALE GENOMIC DNA]</scope>
    <source>
        <strain evidence="15 16">NCTC12858</strain>
    </source>
</reference>
<evidence type="ECO:0000256" key="12">
    <source>
        <dbReference type="RuleBase" id="RU000645"/>
    </source>
</evidence>
<feature type="compositionally biased region" description="Polar residues" evidence="13">
    <location>
        <begin position="71"/>
        <end position="94"/>
    </location>
</feature>
<dbReference type="CDD" id="cd01887">
    <property type="entry name" value="IF2_eIF5B"/>
    <property type="match status" value="1"/>
</dbReference>
<evidence type="ECO:0000256" key="6">
    <source>
        <dbReference type="ARBA" id="ARBA00022741"/>
    </source>
</evidence>
<dbReference type="InterPro" id="IPR053905">
    <property type="entry name" value="EF-G-like_DII"/>
</dbReference>
<evidence type="ECO:0000313" key="15">
    <source>
        <dbReference type="EMBL" id="SQH73590.1"/>
    </source>
</evidence>
<proteinExistence type="inferred from homology"/>
<dbReference type="Gene3D" id="3.40.50.10050">
    <property type="entry name" value="Translation initiation factor IF- 2, domain 3"/>
    <property type="match status" value="1"/>
</dbReference>
<dbReference type="SUPFAM" id="SSF52540">
    <property type="entry name" value="P-loop containing nucleoside triphosphate hydrolases"/>
    <property type="match status" value="1"/>
</dbReference>
<dbReference type="FunFam" id="2.40.30.10:FF:000008">
    <property type="entry name" value="Translation initiation factor IF-2"/>
    <property type="match status" value="1"/>
</dbReference>
<sequence>MSVKLFSLAKEFNVGVGTLASKLKEKGFEVEESNPNMRIDKKEFECLVAEFGKDVPVATVEKIRKKFAPKSASSVSDATPSEGASSSSDSQPSETGAIWTEVPETFKPQLTVKGRIENLDGVHPKIKRDKKETLPPEEPTRPLIKKTDAPVEKAEPQSAPIEKKAMVVPASKEKLEVKAVEKEKVLVDEPKLVDDVKNAPKTSPSPVKQQPKPVKQDRVEKIEISIETKKKEEPEKKVASPIVQKKEESKTVPATVKENSPKDSTLAVAESLQEKPKEEIYRPGETLPEPQVKVVGKIDLDSINSSMRPKKKTREERQQERNNTTENAKRKRKRINKKAVDVKSEAAKVKDDDKRKNAGERTAGRDNTSRKAKSAKRPPVQPEVSDEDVQKQIKETLARLTSKTSNLSKGAKYRKDKREAASKAAMDAIREERQESRILKITEFVTVSDLAVMMDVPVNEVIATCMSIGLFVSINQRLDAETLNLVAEEFDFKTEFVSADVVETINQEEEEAEDPDDLIARPPIITVMGHVDHGKTSLLDNIRKTNVIAGEAGGITQHIGAYNLELKNGRRITFLDTPGHEAFTAMRARGAKVTDIAIIIVAADDDVMPQTVEAINHAAAAGVPIVFAINKVDKPAANPEKIKEALANMNYLVEDWGGKYQCQEISAKKGIGVNELLEKVLLEADMLGLQANPKRKASGSIIESSLDKGRGYVATVLVQNGTLQIGDVVLAGTHHGRVKAMFNVRNQRVKSAGPSDPVQILGLSGAPTAGDGFNVLDSEQEARSIANKREQLQREQNDRTRKVLTLDEVARRKEMGNFHELNVIIKGDVDGSVEALADSLIRLSTEEVQVNVIHKAVGQISESDVVLAAASSAIIIGFQVRPSQAARKMAEQEGVEIRTYSIIYDTIEEIKTAMEGMLAPEIREEVTATLEVQQTFKISKVGTIAGCMVKEGKIKRSNKVRLIRDGIVIHTGELGSLKRFKDDVKEVVAGLDCGLNIENYNNIMEGDLIEAFTEIEVKKSL</sequence>
<feature type="region of interest" description="Disordered" evidence="13">
    <location>
        <begin position="188"/>
        <end position="390"/>
    </location>
</feature>
<dbReference type="FunFam" id="2.40.30.10:FF:000054">
    <property type="entry name" value="Translation initiation factor IF-2"/>
    <property type="match status" value="1"/>
</dbReference>
<dbReference type="InterPro" id="IPR023115">
    <property type="entry name" value="TIF_IF2_dom3"/>
</dbReference>
<name>A0A0A2FCM8_9PORP</name>
<keyword evidence="6 10" id="KW-0547">Nucleotide-binding</keyword>
<dbReference type="GO" id="GO:0003743">
    <property type="term" value="F:translation initiation factor activity"/>
    <property type="evidence" value="ECO:0007669"/>
    <property type="project" value="UniProtKB-UniRule"/>
</dbReference>
<gene>
    <name evidence="10 15" type="primary">infB</name>
    <name evidence="15" type="ORF">NCTC12858_01453</name>
</gene>
<feature type="compositionally biased region" description="Basic and acidic residues" evidence="13">
    <location>
        <begin position="114"/>
        <end position="164"/>
    </location>
</feature>
<feature type="compositionally biased region" description="Low complexity" evidence="13">
    <location>
        <begin position="200"/>
        <end position="213"/>
    </location>
</feature>
<dbReference type="STRING" id="393921.HQ45_08865"/>
<keyword evidence="16" id="KW-1185">Reference proteome</keyword>
<dbReference type="EMBL" id="LS483447">
    <property type="protein sequence ID" value="SQH73590.1"/>
    <property type="molecule type" value="Genomic_DNA"/>
</dbReference>
<keyword evidence="4 10" id="KW-0963">Cytoplasm</keyword>
<dbReference type="GO" id="GO:0005525">
    <property type="term" value="F:GTP binding"/>
    <property type="evidence" value="ECO:0007669"/>
    <property type="project" value="UniProtKB-KW"/>
</dbReference>
<dbReference type="InterPro" id="IPR006847">
    <property type="entry name" value="IF2_N"/>
</dbReference>
<dbReference type="SUPFAM" id="SSF50447">
    <property type="entry name" value="Translation proteins"/>
    <property type="match status" value="2"/>
</dbReference>
<feature type="binding site" evidence="10">
    <location>
        <begin position="630"/>
        <end position="633"/>
    </location>
    <ligand>
        <name>GTP</name>
        <dbReference type="ChEBI" id="CHEBI:37565"/>
    </ligand>
</feature>
<dbReference type="PROSITE" id="PS01176">
    <property type="entry name" value="IF2"/>
    <property type="match status" value="1"/>
</dbReference>
<dbReference type="PANTHER" id="PTHR43381:SF5">
    <property type="entry name" value="TR-TYPE G DOMAIN-CONTAINING PROTEIN"/>
    <property type="match status" value="1"/>
</dbReference>
<dbReference type="Pfam" id="PF04760">
    <property type="entry name" value="IF2_N"/>
    <property type="match status" value="1"/>
</dbReference>